<feature type="domain" description="GH15-like" evidence="1">
    <location>
        <begin position="279"/>
        <end position="588"/>
    </location>
</feature>
<dbReference type="GO" id="GO:0005975">
    <property type="term" value="P:carbohydrate metabolic process"/>
    <property type="evidence" value="ECO:0007669"/>
    <property type="project" value="InterPro"/>
</dbReference>
<dbReference type="EMBL" id="CAJHIO010000001">
    <property type="protein sequence ID" value="CAD6490895.1"/>
    <property type="molecule type" value="Genomic_DNA"/>
</dbReference>
<organism evidence="2 3">
    <name type="scientific">Candidatus Argoarchaeum ethanivorans</name>
    <dbReference type="NCBI Taxonomy" id="2608793"/>
    <lineage>
        <taxon>Archaea</taxon>
        <taxon>Methanobacteriati</taxon>
        <taxon>Methanobacteriota</taxon>
        <taxon>Stenosarchaea group</taxon>
        <taxon>Methanomicrobia</taxon>
        <taxon>Methanosarcinales</taxon>
        <taxon>Methanosarcinales incertae sedis</taxon>
        <taxon>GOM Arc I cluster</taxon>
        <taxon>Candidatus Argoarchaeum</taxon>
    </lineage>
</organism>
<dbReference type="InterPro" id="IPR011613">
    <property type="entry name" value="GH15-like"/>
</dbReference>
<comment type="caution">
    <text evidence="2">The sequence shown here is derived from an EMBL/GenBank/DDBJ whole genome shotgun (WGS) entry which is preliminary data.</text>
</comment>
<dbReference type="AlphaFoldDB" id="A0A811T7U1"/>
<keyword evidence="2" id="KW-0378">Hydrolase</keyword>
<name>A0A811T7U1_9EURY</name>
<dbReference type="GO" id="GO:0004553">
    <property type="term" value="F:hydrolase activity, hydrolyzing O-glycosyl compounds"/>
    <property type="evidence" value="ECO:0007669"/>
    <property type="project" value="TreeGrafter"/>
</dbReference>
<evidence type="ECO:0000259" key="1">
    <source>
        <dbReference type="Pfam" id="PF00723"/>
    </source>
</evidence>
<dbReference type="PANTHER" id="PTHR31616:SF13">
    <property type="entry name" value="GLUCAN 1,4-ALPHA-GLUCOSIDASE"/>
    <property type="match status" value="1"/>
</dbReference>
<protein>
    <submittedName>
        <fullName evidence="2">Glycosyl hydrolases family 15</fullName>
    </submittedName>
</protein>
<dbReference type="InterPro" id="IPR008928">
    <property type="entry name" value="6-hairpin_glycosidase_sf"/>
</dbReference>
<dbReference type="PANTHER" id="PTHR31616">
    <property type="entry name" value="TREHALASE"/>
    <property type="match status" value="1"/>
</dbReference>
<accession>A0A811T7U1</accession>
<sequence length="667" mass="76227">MPRDIPVGNGNLLVNFDNNYQIRDIYYPYVGMENHSVGFPFRFGVWADGEFSWMGDSWEKSLKYLPETLVTDVHVVNRQIGIELACNDAVDIGRNVFIRRINVINLFDKKRDVRLFFHHDFRIMENALGDTASYDPATNSIVHYKGKRYFLISVHRKGGKGIDQFATGYKQFGDFEGTWKDAENGVLGGNPIAQGSVDSTVGANIELEASGKDLLYYVIIVGKHYNDVRATHKDLLKRGPNYFISRTENYWRMWVNKTDFNFVGLPGPVVELFKKSLLILRTQIDNHGAIIAANDTDILHFGRDTYSYMWPRDGALVAYALGLSNNPDIAERFFTFCSDVVMNIGFLFHKYNPDGSIGSSWHPWLSDGKKVLPIQEDETGLVLWALWKHFERFRNIDFIRSLYTPLITSAADFMVNYRHTPTGLPDQSYDLWEERRGIHAFTTSTVYAGLLAASRFAELFMDTDANKRYTIAANEIKSAMSKYLYSKELNRFVRMIVPKDGGFDMDTTIDASLYGIFKFGMYETDDPRVVNTIKTIEDTLLVKTNIGGVARYENDYYHRVSEDIKNVPGNPWFICTLWLAQYYIAHARTLKGLKLAIPTIEWVVKHAMPSGILAEQLDPYTVKPLSVSPLTWSHGEFVSTVMEFIEKTKSLTVSTILESYHADRIKT</sequence>
<evidence type="ECO:0000313" key="2">
    <source>
        <dbReference type="EMBL" id="CAD6490895.1"/>
    </source>
</evidence>
<dbReference type="InterPro" id="IPR012341">
    <property type="entry name" value="6hp_glycosidase-like_sf"/>
</dbReference>
<evidence type="ECO:0000313" key="3">
    <source>
        <dbReference type="Proteomes" id="UP000610373"/>
    </source>
</evidence>
<proteinExistence type="predicted"/>
<dbReference type="Gene3D" id="1.50.10.10">
    <property type="match status" value="1"/>
</dbReference>
<dbReference type="Proteomes" id="UP000610373">
    <property type="component" value="Unassembled WGS sequence"/>
</dbReference>
<gene>
    <name evidence="2" type="ORF">CHKLHMKO_00032</name>
</gene>
<dbReference type="SUPFAM" id="SSF48208">
    <property type="entry name" value="Six-hairpin glycosidases"/>
    <property type="match status" value="1"/>
</dbReference>
<reference evidence="2" key="1">
    <citation type="submission" date="2020-10" db="EMBL/GenBank/DDBJ databases">
        <authorList>
            <person name="Hahn C.J."/>
            <person name="Laso-Perez R."/>
            <person name="Vulcano F."/>
            <person name="Vaziourakis K.-M."/>
            <person name="Stokke R."/>
            <person name="Steen I.H."/>
            <person name="Teske A."/>
            <person name="Boetius A."/>
            <person name="Liebeke M."/>
            <person name="Amann R."/>
            <person name="Knittel K."/>
        </authorList>
    </citation>
    <scope>NUCLEOTIDE SEQUENCE</scope>
    <source>
        <strain evidence="2">Gfbio:e3339647-f889-4370-9287-4fb5cb688e4c:AG392O15_GoMArc1</strain>
    </source>
</reference>
<dbReference type="Pfam" id="PF00723">
    <property type="entry name" value="Glyco_hydro_15"/>
    <property type="match status" value="1"/>
</dbReference>